<dbReference type="EMBL" id="JAVHNR010000001">
    <property type="protein sequence ID" value="KAK6356053.1"/>
    <property type="molecule type" value="Genomic_DNA"/>
</dbReference>
<dbReference type="GO" id="GO:0006644">
    <property type="term" value="P:phospholipid metabolic process"/>
    <property type="evidence" value="ECO:0007669"/>
    <property type="project" value="InterPro"/>
</dbReference>
<reference evidence="1 2" key="1">
    <citation type="submission" date="2019-10" db="EMBL/GenBank/DDBJ databases">
        <authorList>
            <person name="Palmer J.M."/>
        </authorList>
    </citation>
    <scope>NUCLEOTIDE SEQUENCE [LARGE SCALE GENOMIC DNA]</scope>
    <source>
        <strain evidence="1 2">TWF718</strain>
    </source>
</reference>
<proteinExistence type="predicted"/>
<evidence type="ECO:0000313" key="1">
    <source>
        <dbReference type="EMBL" id="KAK6356053.1"/>
    </source>
</evidence>
<protein>
    <submittedName>
        <fullName evidence="1">Uncharacterized protein</fullName>
    </submittedName>
</protein>
<sequence>MADPGDPDLSLRLLEPKQAIPLVRDEKYLKVATEVTEDIPDLKFKQTPGLLSGTYDLVIGDEYLAVDDSGRVTFQTKSSGPNYITESGVTFITSIFSYTCDGVLKIGLPGVVEYGFGFIDGYLYAKPIVKDLNNPFRIRRRQIQSVVTDKTRAIILRLSRVLNLDLLPIIAAPKYTTASQLGRNPRCPTRPPGLEAVLKPDAPPSFVNGCGDTSFLGSLVPNLVFEPCCNKHDLCFDDCTQSFDGCNESMFSCTRLQCLLKYPEDGSNANSVLLWGCYEAADIYYSFIKSFLGADVFNELTSKRCVCRLSVTIPVR</sequence>
<evidence type="ECO:0000313" key="2">
    <source>
        <dbReference type="Proteomes" id="UP001313282"/>
    </source>
</evidence>
<dbReference type="Proteomes" id="UP001313282">
    <property type="component" value="Unassembled WGS sequence"/>
</dbReference>
<accession>A0AAN8RM56</accession>
<comment type="caution">
    <text evidence="1">The sequence shown here is derived from an EMBL/GenBank/DDBJ whole genome shotgun (WGS) entry which is preliminary data.</text>
</comment>
<organism evidence="1 2">
    <name type="scientific">Orbilia javanica</name>
    <dbReference type="NCBI Taxonomy" id="47235"/>
    <lineage>
        <taxon>Eukaryota</taxon>
        <taxon>Fungi</taxon>
        <taxon>Dikarya</taxon>
        <taxon>Ascomycota</taxon>
        <taxon>Pezizomycotina</taxon>
        <taxon>Orbiliomycetes</taxon>
        <taxon>Orbiliales</taxon>
        <taxon>Orbiliaceae</taxon>
        <taxon>Orbilia</taxon>
    </lineage>
</organism>
<dbReference type="GO" id="GO:0004623">
    <property type="term" value="F:phospholipase A2 activity"/>
    <property type="evidence" value="ECO:0007669"/>
    <property type="project" value="InterPro"/>
</dbReference>
<name>A0AAN8RM56_9PEZI</name>
<dbReference type="GO" id="GO:0050482">
    <property type="term" value="P:arachidonate secretion"/>
    <property type="evidence" value="ECO:0007669"/>
    <property type="project" value="InterPro"/>
</dbReference>
<dbReference type="AlphaFoldDB" id="A0AAN8RM56"/>
<gene>
    <name evidence="1" type="ORF">TWF718_000427</name>
</gene>
<dbReference type="SUPFAM" id="SSF48619">
    <property type="entry name" value="Phospholipase A2, PLA2"/>
    <property type="match status" value="1"/>
</dbReference>
<keyword evidence="2" id="KW-1185">Reference proteome</keyword>
<dbReference type="InterPro" id="IPR036444">
    <property type="entry name" value="PLipase_A2_dom_sf"/>
</dbReference>